<sequence length="52" mass="6043">MQTLAKNTDRFNHKLINHWLTHKSILIRRSQKIAITVRLSYSCACTSLSKKS</sequence>
<dbReference type="EMBL" id="LR031358">
    <property type="protein sequence ID" value="VDB97507.1"/>
    <property type="molecule type" value="Genomic_DNA"/>
</dbReference>
<organism evidence="1 2">
    <name type="scientific">Oenococcus oeni</name>
    <name type="common">Leuconostoc oenos</name>
    <dbReference type="NCBI Taxonomy" id="1247"/>
    <lineage>
        <taxon>Bacteria</taxon>
        <taxon>Bacillati</taxon>
        <taxon>Bacillota</taxon>
        <taxon>Bacilli</taxon>
        <taxon>Lactobacillales</taxon>
        <taxon>Lactobacillaceae</taxon>
        <taxon>Oenococcus</taxon>
    </lineage>
</organism>
<evidence type="ECO:0000313" key="2">
    <source>
        <dbReference type="Proteomes" id="UP000294726"/>
    </source>
</evidence>
<protein>
    <submittedName>
        <fullName evidence="1">Uncharacterized protein</fullName>
    </submittedName>
</protein>
<accession>A0AAQ2UUS7</accession>
<name>A0AAQ2UUS7_OENOE</name>
<gene>
    <name evidence="1" type="ORF">OENI_0491</name>
</gene>
<reference evidence="1 2" key="1">
    <citation type="submission" date="2018-08" db="EMBL/GenBank/DDBJ databases">
        <authorList>
            <person name="Lorentzen P. G. S. M."/>
        </authorList>
    </citation>
    <scope>NUCLEOTIDE SEQUENCE [LARGE SCALE GENOMIC DNA]</scope>
    <source>
        <strain evidence="1 2">CRBO_1381</strain>
    </source>
</reference>
<dbReference type="Proteomes" id="UP000294726">
    <property type="component" value="Chromosome"/>
</dbReference>
<proteinExistence type="predicted"/>
<evidence type="ECO:0000313" key="1">
    <source>
        <dbReference type="EMBL" id="VDB97507.1"/>
    </source>
</evidence>
<dbReference type="AlphaFoldDB" id="A0AAQ2UUS7"/>